<dbReference type="Proteomes" id="UP000008851">
    <property type="component" value="Chromosome"/>
</dbReference>
<reference evidence="1 2" key="1">
    <citation type="journal article" date="2011" name="J. Bacteriol.">
        <title>Two new complete genome sequences offer insight into host and tissue specificity of plant pathogenic Xanthomonas spp.</title>
        <authorList>
            <person name="Bogdanove A.J."/>
            <person name="Koebnik R."/>
            <person name="Lu H."/>
            <person name="Furutani A."/>
            <person name="Angiuoli S.V."/>
            <person name="Patil P.B."/>
            <person name="Van Sluys M.A."/>
            <person name="Ryan R.P."/>
            <person name="Meyer D.F."/>
            <person name="Han S.W."/>
            <person name="Aparna G."/>
            <person name="Rajaram M."/>
            <person name="Delcher A.L."/>
            <person name="Phillippy A.M."/>
            <person name="Puiu D."/>
            <person name="Schatz M.C."/>
            <person name="Shumway M."/>
            <person name="Sommer D.D."/>
            <person name="Trapnell C."/>
            <person name="Benahmed F."/>
            <person name="Dimitrov G."/>
            <person name="Madupu R."/>
            <person name="Radune D."/>
            <person name="Sullivan S."/>
            <person name="Jha G."/>
            <person name="Ishihara H."/>
            <person name="Lee S.W."/>
            <person name="Pandey A."/>
            <person name="Sharma V."/>
            <person name="Sriariyanun M."/>
            <person name="Szurek B."/>
            <person name="Vera-Cruz C.M."/>
            <person name="Dorman K.S."/>
            <person name="Ronald P.C."/>
            <person name="Verdier V."/>
            <person name="Dow J.M."/>
            <person name="Sonti R.V."/>
            <person name="Tsuge S."/>
            <person name="Brendel V.P."/>
            <person name="Rabinowicz P.D."/>
            <person name="Leach J.E."/>
            <person name="White F.F."/>
            <person name="Salzberg S.L."/>
        </authorList>
    </citation>
    <scope>NUCLEOTIDE SEQUENCE [LARGE SCALE GENOMIC DNA]</scope>
    <source>
        <strain evidence="1 2">BLS256</strain>
    </source>
</reference>
<accession>G7T9K5</accession>
<sequence length="55" mass="6187">MRLRLCQPGTRTRGFASPVALKNSFFRCRIAPRWCHALRSPALHALHSAGYGRGH</sequence>
<organism evidence="1 2">
    <name type="scientific">Xanthomonas oryzae pv. oryzicola (strain BLS256)</name>
    <dbReference type="NCBI Taxonomy" id="383407"/>
    <lineage>
        <taxon>Bacteria</taxon>
        <taxon>Pseudomonadati</taxon>
        <taxon>Pseudomonadota</taxon>
        <taxon>Gammaproteobacteria</taxon>
        <taxon>Lysobacterales</taxon>
        <taxon>Lysobacteraceae</taxon>
        <taxon>Xanthomonas</taxon>
    </lineage>
</organism>
<protein>
    <submittedName>
        <fullName evidence="1">Uncharacterized protein</fullName>
    </submittedName>
</protein>
<proteinExistence type="predicted"/>
<evidence type="ECO:0000313" key="1">
    <source>
        <dbReference type="EMBL" id="AEQ94664.1"/>
    </source>
</evidence>
<dbReference type="EMBL" id="CP003057">
    <property type="protein sequence ID" value="AEQ94664.1"/>
    <property type="molecule type" value="Genomic_DNA"/>
</dbReference>
<gene>
    <name evidence="1" type="ORF">XOC_0428</name>
</gene>
<dbReference type="KEGG" id="xor:XOC_0428"/>
<evidence type="ECO:0000313" key="2">
    <source>
        <dbReference type="Proteomes" id="UP000008851"/>
    </source>
</evidence>
<name>G7T9K5_XANOB</name>
<dbReference type="HOGENOM" id="CLU_3031394_0_0_6"/>
<dbReference type="AlphaFoldDB" id="G7T9K5"/>